<dbReference type="Pfam" id="PF00459">
    <property type="entry name" value="Inositol_P"/>
    <property type="match status" value="1"/>
</dbReference>
<keyword evidence="9" id="KW-1185">Reference proteome</keyword>
<dbReference type="CDD" id="cd01639">
    <property type="entry name" value="IMPase"/>
    <property type="match status" value="1"/>
</dbReference>
<keyword evidence="5 7" id="KW-0378">Hydrolase</keyword>
<organism evidence="8 9">
    <name type="scientific">Alistipes hominis</name>
    <dbReference type="NCBI Taxonomy" id="2763015"/>
    <lineage>
        <taxon>Bacteria</taxon>
        <taxon>Pseudomonadati</taxon>
        <taxon>Bacteroidota</taxon>
        <taxon>Bacteroidia</taxon>
        <taxon>Bacteroidales</taxon>
        <taxon>Rikenellaceae</taxon>
        <taxon>Alistipes</taxon>
    </lineage>
</organism>
<accession>A0ABR7CNX3</accession>
<evidence type="ECO:0000256" key="6">
    <source>
        <dbReference type="ARBA" id="ARBA00022842"/>
    </source>
</evidence>
<dbReference type="EC" id="3.1.3.25" evidence="7"/>
<dbReference type="PROSITE" id="PS00630">
    <property type="entry name" value="IMP_2"/>
    <property type="match status" value="1"/>
</dbReference>
<dbReference type="PRINTS" id="PR00377">
    <property type="entry name" value="IMPHPHTASES"/>
</dbReference>
<dbReference type="SUPFAM" id="SSF56655">
    <property type="entry name" value="Carbohydrate phosphatase"/>
    <property type="match status" value="1"/>
</dbReference>
<dbReference type="PROSITE" id="PS00629">
    <property type="entry name" value="IMP_1"/>
    <property type="match status" value="1"/>
</dbReference>
<keyword evidence="4 7" id="KW-0479">Metal-binding</keyword>
<evidence type="ECO:0000313" key="8">
    <source>
        <dbReference type="EMBL" id="MBC5617376.1"/>
    </source>
</evidence>
<dbReference type="EMBL" id="JACOOK010000005">
    <property type="protein sequence ID" value="MBC5617376.1"/>
    <property type="molecule type" value="Genomic_DNA"/>
</dbReference>
<proteinExistence type="inferred from homology"/>
<dbReference type="PANTHER" id="PTHR20854">
    <property type="entry name" value="INOSITOL MONOPHOSPHATASE"/>
    <property type="match status" value="1"/>
</dbReference>
<dbReference type="PANTHER" id="PTHR20854:SF4">
    <property type="entry name" value="INOSITOL-1-MONOPHOSPHATASE-RELATED"/>
    <property type="match status" value="1"/>
</dbReference>
<reference evidence="8 9" key="1">
    <citation type="submission" date="2020-08" db="EMBL/GenBank/DDBJ databases">
        <title>Genome public.</title>
        <authorList>
            <person name="Liu C."/>
            <person name="Sun Q."/>
        </authorList>
    </citation>
    <scope>NUCLEOTIDE SEQUENCE [LARGE SCALE GENOMIC DNA]</scope>
    <source>
        <strain evidence="8 9">New-7</strain>
    </source>
</reference>
<evidence type="ECO:0000256" key="4">
    <source>
        <dbReference type="ARBA" id="ARBA00022723"/>
    </source>
</evidence>
<evidence type="ECO:0000313" key="9">
    <source>
        <dbReference type="Proteomes" id="UP000636891"/>
    </source>
</evidence>
<evidence type="ECO:0000256" key="7">
    <source>
        <dbReference type="RuleBase" id="RU364068"/>
    </source>
</evidence>
<dbReference type="InterPro" id="IPR020550">
    <property type="entry name" value="Inositol_monophosphatase_CS"/>
</dbReference>
<evidence type="ECO:0000256" key="3">
    <source>
        <dbReference type="ARBA" id="ARBA00009759"/>
    </source>
</evidence>
<evidence type="ECO:0000256" key="5">
    <source>
        <dbReference type="ARBA" id="ARBA00022801"/>
    </source>
</evidence>
<keyword evidence="6 7" id="KW-0460">Magnesium</keyword>
<dbReference type="InterPro" id="IPR020583">
    <property type="entry name" value="Inositol_monoP_metal-BS"/>
</dbReference>
<gene>
    <name evidence="8" type="ORF">H8S08_10165</name>
</gene>
<comment type="caution">
    <text evidence="8">The sequence shown here is derived from an EMBL/GenBank/DDBJ whole genome shotgun (WGS) entry which is preliminary data.</text>
</comment>
<dbReference type="Gene3D" id="3.30.540.10">
    <property type="entry name" value="Fructose-1,6-Bisphosphatase, subunit A, domain 1"/>
    <property type="match status" value="1"/>
</dbReference>
<evidence type="ECO:0000256" key="1">
    <source>
        <dbReference type="ARBA" id="ARBA00001033"/>
    </source>
</evidence>
<comment type="cofactor">
    <cofactor evidence="2 7">
        <name>Mg(2+)</name>
        <dbReference type="ChEBI" id="CHEBI:18420"/>
    </cofactor>
</comment>
<dbReference type="InterPro" id="IPR000760">
    <property type="entry name" value="Inositol_monophosphatase-like"/>
</dbReference>
<evidence type="ECO:0000256" key="2">
    <source>
        <dbReference type="ARBA" id="ARBA00001946"/>
    </source>
</evidence>
<sequence>MDYRAICLSACDLAREAGAYIAEQRKSFTFADVEFKGAQNLVSYVDKQTEKMIVERLRELTPDAGFITEEGTVTAAVEGQPLKWIVDPLDGTTNFVHDFSPYCVSIALMDEDELTAGVIYEVTRDELFYAWRGSYAYLNGQRIRVSATDKLENALIAIGFSYAALNKTDGFVDSLVHFQNTTNGIRRVGSAAADLAYVACGRCDAFYHTGLSPWDVAAGVLIARQAGARITDYAGGDDYLFGRQIIACTPNIYEDFKQKVR</sequence>
<dbReference type="InterPro" id="IPR033942">
    <property type="entry name" value="IMPase"/>
</dbReference>
<name>A0ABR7CNX3_9BACT</name>
<dbReference type="Proteomes" id="UP000636891">
    <property type="component" value="Unassembled WGS sequence"/>
</dbReference>
<comment type="similarity">
    <text evidence="3 7">Belongs to the inositol monophosphatase superfamily.</text>
</comment>
<comment type="catalytic activity">
    <reaction evidence="1 7">
        <text>a myo-inositol phosphate + H2O = myo-inositol + phosphate</text>
        <dbReference type="Rhea" id="RHEA:24056"/>
        <dbReference type="ChEBI" id="CHEBI:15377"/>
        <dbReference type="ChEBI" id="CHEBI:17268"/>
        <dbReference type="ChEBI" id="CHEBI:43474"/>
        <dbReference type="ChEBI" id="CHEBI:84139"/>
        <dbReference type="EC" id="3.1.3.25"/>
    </reaction>
</comment>
<dbReference type="Gene3D" id="3.40.190.80">
    <property type="match status" value="1"/>
</dbReference>
<protein>
    <recommendedName>
        <fullName evidence="7">Inositol-1-monophosphatase</fullName>
        <ecNumber evidence="7">3.1.3.25</ecNumber>
    </recommendedName>
</protein>